<dbReference type="EMBL" id="FJOG01000007">
    <property type="protein sequence ID" value="CZR56210.1"/>
    <property type="molecule type" value="Genomic_DNA"/>
</dbReference>
<keyword evidence="2" id="KW-1185">Reference proteome</keyword>
<evidence type="ECO:0008006" key="3">
    <source>
        <dbReference type="Google" id="ProtNLM"/>
    </source>
</evidence>
<dbReference type="OrthoDB" id="3061561at2759"/>
<dbReference type="PANTHER" id="PTHR35043">
    <property type="entry name" value="TRANSCRIPTION FACTOR DOMAIN-CONTAINING PROTEIN"/>
    <property type="match status" value="1"/>
</dbReference>
<gene>
    <name evidence="1" type="ORF">PAC_06098</name>
</gene>
<dbReference type="PANTHER" id="PTHR35043:SF9">
    <property type="match status" value="1"/>
</dbReference>
<protein>
    <recommendedName>
        <fullName evidence="3">Transcription factor domain-containing protein</fullName>
    </recommendedName>
</protein>
<sequence>MLTWGPFMWSAIHLNIPSKKRATWQWAEKCLWLFWGMFFPDVIAYQALEQRMVAQNLSRAMGTSLSSHPESALSLRTRWYMRMKRLWKNWFRCRKSRSVDVEMNESRALPPTKEEFTQTHGFYALMGGFALETNLCEDQFLPRAVTRVALTAEGLQFLATYAPEMLPDLPTLSEIRDKSKANNTTKIFACIQVLWFSLQCLERSTYGLLIALLEMTTICQCMYVLIIHFLWWGKPFSVEEPTTRVISGEKMGAILAYIWMSSAISCPFDSLLNSPEFDSMRFCPNMVEEGALPYAVSLCSHSHNHTNSQDLVQDGSIGPLDNLSSTSIVSIGNDFPTHPSMSRPSSNRLMDANLHHQSTSTASEVSSSTSNILQESSSNSFWSCKCCGVSCPTMPAKRRLSKIHRSQSSIKVHLLPGQFLASTGFCLRPDSGRFLYFNPNDINERYLTQEIYLESCDTQRWYLASLAITKYGLPAPPLVPTDYVELQNSVFPKTRPWQMFFKSSRPIIWKPALISGLQSLSYIWVWNYSFSEDNNAKNK</sequence>
<dbReference type="STRING" id="576137.A0A1L7WTZ6"/>
<name>A0A1L7WTZ6_9HELO</name>
<evidence type="ECO:0000313" key="1">
    <source>
        <dbReference type="EMBL" id="CZR56210.1"/>
    </source>
</evidence>
<dbReference type="Proteomes" id="UP000184330">
    <property type="component" value="Unassembled WGS sequence"/>
</dbReference>
<reference evidence="1 2" key="1">
    <citation type="submission" date="2016-03" db="EMBL/GenBank/DDBJ databases">
        <authorList>
            <person name="Ploux O."/>
        </authorList>
    </citation>
    <scope>NUCLEOTIDE SEQUENCE [LARGE SCALE GENOMIC DNA]</scope>
    <source>
        <strain evidence="1 2">UAMH 11012</strain>
    </source>
</reference>
<organism evidence="1 2">
    <name type="scientific">Phialocephala subalpina</name>
    <dbReference type="NCBI Taxonomy" id="576137"/>
    <lineage>
        <taxon>Eukaryota</taxon>
        <taxon>Fungi</taxon>
        <taxon>Dikarya</taxon>
        <taxon>Ascomycota</taxon>
        <taxon>Pezizomycotina</taxon>
        <taxon>Leotiomycetes</taxon>
        <taxon>Helotiales</taxon>
        <taxon>Mollisiaceae</taxon>
        <taxon>Phialocephala</taxon>
        <taxon>Phialocephala fortinii species complex</taxon>
    </lineage>
</organism>
<dbReference type="AlphaFoldDB" id="A0A1L7WTZ6"/>
<accession>A0A1L7WTZ6</accession>
<evidence type="ECO:0000313" key="2">
    <source>
        <dbReference type="Proteomes" id="UP000184330"/>
    </source>
</evidence>
<proteinExistence type="predicted"/>